<dbReference type="OrthoDB" id="9806956at2"/>
<dbReference type="InterPro" id="IPR005846">
    <property type="entry name" value="A-D-PHexomutase_a/b/a-III"/>
</dbReference>
<comment type="caution">
    <text evidence="12">The sequence shown here is derived from an EMBL/GenBank/DDBJ whole genome shotgun (WGS) entry which is preliminary data.</text>
</comment>
<protein>
    <submittedName>
        <fullName evidence="12">Phosphomannomutase</fullName>
    </submittedName>
</protein>
<keyword evidence="4 7" id="KW-0479">Metal-binding</keyword>
<dbReference type="GO" id="GO:0006166">
    <property type="term" value="P:purine ribonucleoside salvage"/>
    <property type="evidence" value="ECO:0007669"/>
    <property type="project" value="TreeGrafter"/>
</dbReference>
<evidence type="ECO:0000259" key="9">
    <source>
        <dbReference type="Pfam" id="PF02878"/>
    </source>
</evidence>
<evidence type="ECO:0000259" key="10">
    <source>
        <dbReference type="Pfam" id="PF02879"/>
    </source>
</evidence>
<dbReference type="SUPFAM" id="SSF55957">
    <property type="entry name" value="Phosphoglucomutase, C-terminal domain"/>
    <property type="match status" value="1"/>
</dbReference>
<dbReference type="InterPro" id="IPR005845">
    <property type="entry name" value="A-D-PHexomutase_a/b/a-II"/>
</dbReference>
<evidence type="ECO:0000256" key="4">
    <source>
        <dbReference type="ARBA" id="ARBA00022723"/>
    </source>
</evidence>
<dbReference type="PANTHER" id="PTHR45745:SF1">
    <property type="entry name" value="PHOSPHOGLUCOMUTASE 2B-RELATED"/>
    <property type="match status" value="1"/>
</dbReference>
<sequence length="476" mass="50916">MPTPSITFGTDGWRAIIADGYTTETLDRVACATAAWVRSEYGDTASVVLGYDTRFMSDVFAGRTARRLAQHGVQVHLADGFVPTPAVSWGTLQMEADAGIVITASHNPPHYNGFKLKADFGGPAPPAMVSAVEAKIPGVEVPATLPTRDALEADGMIMPFDLGAQFQDALRNALDINAIAASGVQIAHDPMFGAGQGLVTGLLGEAQVTTLHHEINPSFQGTPPEPIARNLEALGALIRDNDLDVGLANDGDADRIGMFDEQGRFVTSHLILSLLVKYLHQERGLSGSIVKTFSTTHMLDKMAATYGLPIETTPIGFKHIASKMAEGDVLVGGEESGGIAAKGHIPERDGVYIGLLIVEMMVKRDKTLSELVDELYDEFGPHHTYRDDLRITDAQKTAALERLSEHGGLDAVNGHAVTELQTLDGYKHITANGWLLIRPSGTEPVLRVYSEAESEDAARALVKDASRQLGLADAAH</sequence>
<dbReference type="SUPFAM" id="SSF53738">
    <property type="entry name" value="Phosphoglucomutase, first 3 domains"/>
    <property type="match status" value="2"/>
</dbReference>
<reference evidence="12 13" key="1">
    <citation type="submission" date="2017-10" db="EMBL/GenBank/DDBJ databases">
        <title>Draft genome of Longimonas halophila.</title>
        <authorList>
            <person name="Goh K.M."/>
            <person name="Shamsir M.S."/>
            <person name="Lim S.W."/>
        </authorList>
    </citation>
    <scope>NUCLEOTIDE SEQUENCE [LARGE SCALE GENOMIC DNA]</scope>
    <source>
        <strain evidence="12 13">KCTC 42399</strain>
    </source>
</reference>
<evidence type="ECO:0000256" key="1">
    <source>
        <dbReference type="ARBA" id="ARBA00001946"/>
    </source>
</evidence>
<dbReference type="Pfam" id="PF02879">
    <property type="entry name" value="PGM_PMM_II"/>
    <property type="match status" value="1"/>
</dbReference>
<dbReference type="EMBL" id="PDEP01000013">
    <property type="protein sequence ID" value="PEN05570.1"/>
    <property type="molecule type" value="Genomic_DNA"/>
</dbReference>
<dbReference type="PRINTS" id="PR00509">
    <property type="entry name" value="PGMPMM"/>
</dbReference>
<evidence type="ECO:0000259" key="8">
    <source>
        <dbReference type="Pfam" id="PF00408"/>
    </source>
</evidence>
<dbReference type="Pfam" id="PF02880">
    <property type="entry name" value="PGM_PMM_III"/>
    <property type="match status" value="1"/>
</dbReference>
<proteinExistence type="inferred from homology"/>
<dbReference type="RefSeq" id="WP_098063034.1">
    <property type="nucleotide sequence ID" value="NZ_PDEP01000013.1"/>
</dbReference>
<dbReference type="InterPro" id="IPR005844">
    <property type="entry name" value="A-D-PHexomutase_a/b/a-I"/>
</dbReference>
<dbReference type="InterPro" id="IPR016055">
    <property type="entry name" value="A-D-PHexomutase_a/b/a-I/II/III"/>
</dbReference>
<comment type="cofactor">
    <cofactor evidence="1">
        <name>Mg(2+)</name>
        <dbReference type="ChEBI" id="CHEBI:18420"/>
    </cofactor>
</comment>
<evidence type="ECO:0000256" key="7">
    <source>
        <dbReference type="RuleBase" id="RU004326"/>
    </source>
</evidence>
<dbReference type="GO" id="GO:0005975">
    <property type="term" value="P:carbohydrate metabolic process"/>
    <property type="evidence" value="ECO:0007669"/>
    <property type="project" value="InterPro"/>
</dbReference>
<evidence type="ECO:0000256" key="3">
    <source>
        <dbReference type="ARBA" id="ARBA00022553"/>
    </source>
</evidence>
<dbReference type="GO" id="GO:0000287">
    <property type="term" value="F:magnesium ion binding"/>
    <property type="evidence" value="ECO:0007669"/>
    <property type="project" value="InterPro"/>
</dbReference>
<feature type="domain" description="Alpha-D-phosphohexomutase C-terminal" evidence="8">
    <location>
        <begin position="399"/>
        <end position="464"/>
    </location>
</feature>
<keyword evidence="3" id="KW-0597">Phosphoprotein</keyword>
<feature type="domain" description="Alpha-D-phosphohexomutase alpha/beta/alpha" evidence="10">
    <location>
        <begin position="165"/>
        <end position="263"/>
    </location>
</feature>
<feature type="domain" description="Alpha-D-phosphohexomutase alpha/beta/alpha" evidence="11">
    <location>
        <begin position="270"/>
        <end position="379"/>
    </location>
</feature>
<dbReference type="CDD" id="cd05800">
    <property type="entry name" value="PGM_like2"/>
    <property type="match status" value="1"/>
</dbReference>
<evidence type="ECO:0000256" key="2">
    <source>
        <dbReference type="ARBA" id="ARBA00010231"/>
    </source>
</evidence>
<dbReference type="InterPro" id="IPR005843">
    <property type="entry name" value="A-D-PHexomutase_C"/>
</dbReference>
<keyword evidence="13" id="KW-1185">Reference proteome</keyword>
<dbReference type="Gene3D" id="3.30.310.50">
    <property type="entry name" value="Alpha-D-phosphohexomutase, C-terminal domain"/>
    <property type="match status" value="1"/>
</dbReference>
<evidence type="ECO:0000256" key="5">
    <source>
        <dbReference type="ARBA" id="ARBA00022842"/>
    </source>
</evidence>
<dbReference type="InterPro" id="IPR016066">
    <property type="entry name" value="A-D-PHexomutase_CS"/>
</dbReference>
<keyword evidence="6" id="KW-0413">Isomerase</keyword>
<gene>
    <name evidence="12" type="ORF">CRI93_12525</name>
</gene>
<dbReference type="PROSITE" id="PS00710">
    <property type="entry name" value="PGM_PMM"/>
    <property type="match status" value="1"/>
</dbReference>
<keyword evidence="5 7" id="KW-0460">Magnesium</keyword>
<dbReference type="Proteomes" id="UP000221024">
    <property type="component" value="Unassembled WGS sequence"/>
</dbReference>
<evidence type="ECO:0000313" key="13">
    <source>
        <dbReference type="Proteomes" id="UP000221024"/>
    </source>
</evidence>
<evidence type="ECO:0000313" key="12">
    <source>
        <dbReference type="EMBL" id="PEN05570.1"/>
    </source>
</evidence>
<dbReference type="InterPro" id="IPR036900">
    <property type="entry name" value="A-D-PHexomutase_C_sf"/>
</dbReference>
<dbReference type="InterPro" id="IPR005841">
    <property type="entry name" value="Alpha-D-phosphohexomutase_SF"/>
</dbReference>
<dbReference type="Pfam" id="PF02878">
    <property type="entry name" value="PGM_PMM_I"/>
    <property type="match status" value="1"/>
</dbReference>
<comment type="similarity">
    <text evidence="2 7">Belongs to the phosphohexose mutase family.</text>
</comment>
<evidence type="ECO:0000256" key="6">
    <source>
        <dbReference type="ARBA" id="ARBA00023235"/>
    </source>
</evidence>
<evidence type="ECO:0000259" key="11">
    <source>
        <dbReference type="Pfam" id="PF02880"/>
    </source>
</evidence>
<dbReference type="AlphaFoldDB" id="A0A2H3NQR8"/>
<name>A0A2H3NQR8_9BACT</name>
<dbReference type="Pfam" id="PF00408">
    <property type="entry name" value="PGM_PMM_IV"/>
    <property type="match status" value="1"/>
</dbReference>
<dbReference type="Gene3D" id="3.40.120.10">
    <property type="entry name" value="Alpha-D-Glucose-1,6-Bisphosphate, subunit A, domain 3"/>
    <property type="match status" value="3"/>
</dbReference>
<organism evidence="12 13">
    <name type="scientific">Longimonas halophila</name>
    <dbReference type="NCBI Taxonomy" id="1469170"/>
    <lineage>
        <taxon>Bacteria</taxon>
        <taxon>Pseudomonadati</taxon>
        <taxon>Rhodothermota</taxon>
        <taxon>Rhodothermia</taxon>
        <taxon>Rhodothermales</taxon>
        <taxon>Salisaetaceae</taxon>
        <taxon>Longimonas</taxon>
    </lineage>
</organism>
<dbReference type="GO" id="GO:0008973">
    <property type="term" value="F:phosphopentomutase activity"/>
    <property type="evidence" value="ECO:0007669"/>
    <property type="project" value="TreeGrafter"/>
</dbReference>
<dbReference type="PANTHER" id="PTHR45745">
    <property type="entry name" value="PHOSPHOMANNOMUTASE 45A"/>
    <property type="match status" value="1"/>
</dbReference>
<feature type="domain" description="Alpha-D-phosphohexomutase alpha/beta/alpha" evidence="9">
    <location>
        <begin position="7"/>
        <end position="136"/>
    </location>
</feature>
<accession>A0A2H3NQR8</accession>